<organism evidence="4 5">
    <name type="scientific">Serendipita indica (strain DSM 11827)</name>
    <name type="common">Root endophyte fungus</name>
    <name type="synonym">Piriformospora indica</name>
    <dbReference type="NCBI Taxonomy" id="1109443"/>
    <lineage>
        <taxon>Eukaryota</taxon>
        <taxon>Fungi</taxon>
        <taxon>Dikarya</taxon>
        <taxon>Basidiomycota</taxon>
        <taxon>Agaricomycotina</taxon>
        <taxon>Agaricomycetes</taxon>
        <taxon>Sebacinales</taxon>
        <taxon>Serendipitaceae</taxon>
        <taxon>Serendipita</taxon>
    </lineage>
</organism>
<protein>
    <recommendedName>
        <fullName evidence="3">Integrase catalytic domain-containing protein</fullName>
    </recommendedName>
</protein>
<dbReference type="Gene3D" id="3.30.420.10">
    <property type="entry name" value="Ribonuclease H-like superfamily/Ribonuclease H"/>
    <property type="match status" value="1"/>
</dbReference>
<comment type="caution">
    <text evidence="4">The sequence shown here is derived from an EMBL/GenBank/DDBJ whole genome shotgun (WGS) entry which is preliminary data.</text>
</comment>
<evidence type="ECO:0000259" key="3">
    <source>
        <dbReference type="PROSITE" id="PS50994"/>
    </source>
</evidence>
<dbReference type="eggNOG" id="KOG0017">
    <property type="taxonomic scope" value="Eukaryota"/>
</dbReference>
<dbReference type="GO" id="GO:0015074">
    <property type="term" value="P:DNA integration"/>
    <property type="evidence" value="ECO:0007669"/>
    <property type="project" value="InterPro"/>
</dbReference>
<dbReference type="Proteomes" id="UP000007148">
    <property type="component" value="Unassembled WGS sequence"/>
</dbReference>
<evidence type="ECO:0000313" key="5">
    <source>
        <dbReference type="Proteomes" id="UP000007148"/>
    </source>
</evidence>
<dbReference type="Pfam" id="PF07727">
    <property type="entry name" value="RVT_2"/>
    <property type="match status" value="1"/>
</dbReference>
<dbReference type="EMBL" id="CAFZ01000284">
    <property type="protein sequence ID" value="CCA74159.1"/>
    <property type="molecule type" value="Genomic_DNA"/>
</dbReference>
<dbReference type="InterPro" id="IPR043502">
    <property type="entry name" value="DNA/RNA_pol_sf"/>
</dbReference>
<evidence type="ECO:0000256" key="2">
    <source>
        <dbReference type="SAM" id="MobiDB-lite"/>
    </source>
</evidence>
<feature type="compositionally biased region" description="Low complexity" evidence="2">
    <location>
        <begin position="122"/>
        <end position="131"/>
    </location>
</feature>
<gene>
    <name evidence="4" type="ORF">PIIN_08112</name>
</gene>
<keyword evidence="5" id="KW-1185">Reference proteome</keyword>
<accession>G4TS66</accession>
<dbReference type="SUPFAM" id="SSF53098">
    <property type="entry name" value="Ribonuclease H-like"/>
    <property type="match status" value="1"/>
</dbReference>
<dbReference type="STRING" id="1109443.G4TS66"/>
<dbReference type="HOGENOM" id="CLU_001650_5_0_1"/>
<dbReference type="OrthoDB" id="3344688at2759"/>
<dbReference type="PANTHER" id="PTHR11439:SF483">
    <property type="entry name" value="PEPTIDE SYNTHASE GLIP-LIKE, PUTATIVE (AFU_ORTHOLOGUE AFUA_3G12920)-RELATED"/>
    <property type="match status" value="1"/>
</dbReference>
<sequence length="655" mass="73324">MHAETELGVKIKCLRDDKGGEYMSTEFQNYCAENGIQREHTIRDSPQQNGVAERFNRHLAEGVTAMLSEAKLPPSFWADAARAFVHTHNRLPSSVLNVQPSCPPPDKPIRLEQGQGDDQDLLPDLNLLDLSNSDDDNDGNGNNTQEPPRATLDLPAQYRHLAPNNSAELPRETKRLLEHFEKFPGSLPGKRQTRSAHPAYNEIADAAQSTEQDTAYVLVSLADGFEYALQTSAKLEPNALAEALERPDTFLNGEIDAEVYMQPPEGLTIHGDSDGSHQWVLRLLKGLYGIKQGPRLWSVKLHRVLSEIGFERLECDHSVFVYQRDGVRIIIPVHVDGLILASMSHSAIHKVKEELKQCFKIHDQGQTTQILGIRLERDRTSRTIALSQPAYIQKLLEDYNMTDRTPSPTRMPDGLRLSAEMSPKTAEQKERMKSIPYREAVGRLLYLSIATRPDISYAVGVLCRYNSNPGEQHWNAVKHVLRYLKGSQDLKLICSPTSSTDFFTAHSDADLSGNPDNSRSTGGYVLSVGSGAVMWGNPLQRHVSLSSTESEYTTASAAGCEIMWMRQFLEEIGYDISIPSPLYLDSPSAIQVVKNPEHQTTMKHVHRAYNWIRERVENGELCAQHVPTSENVADIFTKPLGRIKFEYLRGKLGLS</sequence>
<dbReference type="InterPro" id="IPR012337">
    <property type="entry name" value="RNaseH-like_sf"/>
</dbReference>
<evidence type="ECO:0000256" key="1">
    <source>
        <dbReference type="ARBA" id="ARBA00022884"/>
    </source>
</evidence>
<evidence type="ECO:0000313" key="4">
    <source>
        <dbReference type="EMBL" id="CCA74159.1"/>
    </source>
</evidence>
<feature type="region of interest" description="Disordered" evidence="2">
    <location>
        <begin position="94"/>
        <end position="153"/>
    </location>
</feature>
<dbReference type="InterPro" id="IPR001584">
    <property type="entry name" value="Integrase_cat-core"/>
</dbReference>
<dbReference type="CDD" id="cd09272">
    <property type="entry name" value="RNase_HI_RT_Ty1"/>
    <property type="match status" value="1"/>
</dbReference>
<dbReference type="SUPFAM" id="SSF56672">
    <property type="entry name" value="DNA/RNA polymerases"/>
    <property type="match status" value="1"/>
</dbReference>
<proteinExistence type="predicted"/>
<dbReference type="AlphaFoldDB" id="G4TS66"/>
<feature type="domain" description="Integrase catalytic" evidence="3">
    <location>
        <begin position="1"/>
        <end position="112"/>
    </location>
</feature>
<dbReference type="OMA" id="MSHSAIH"/>
<dbReference type="InterPro" id="IPR013103">
    <property type="entry name" value="RVT_2"/>
</dbReference>
<keyword evidence="1" id="KW-0694">RNA-binding</keyword>
<name>G4TS66_SERID</name>
<reference evidence="4 5" key="1">
    <citation type="journal article" date="2011" name="PLoS Pathog.">
        <title>Endophytic Life Strategies Decoded by Genome and Transcriptome Analyses of the Mutualistic Root Symbiont Piriformospora indica.</title>
        <authorList>
            <person name="Zuccaro A."/>
            <person name="Lahrmann U."/>
            <person name="Guldener U."/>
            <person name="Langen G."/>
            <person name="Pfiffi S."/>
            <person name="Biedenkopf D."/>
            <person name="Wong P."/>
            <person name="Samans B."/>
            <person name="Grimm C."/>
            <person name="Basiewicz M."/>
            <person name="Murat C."/>
            <person name="Martin F."/>
            <person name="Kogel K.H."/>
        </authorList>
    </citation>
    <scope>NUCLEOTIDE SEQUENCE [LARGE SCALE GENOMIC DNA]</scope>
    <source>
        <strain evidence="4 5">DSM 11827</strain>
    </source>
</reference>
<dbReference type="InParanoid" id="G4TS66"/>
<dbReference type="GO" id="GO:0005634">
    <property type="term" value="C:nucleus"/>
    <property type="evidence" value="ECO:0007669"/>
    <property type="project" value="UniProtKB-ARBA"/>
</dbReference>
<dbReference type="InterPro" id="IPR036397">
    <property type="entry name" value="RNaseH_sf"/>
</dbReference>
<dbReference type="GO" id="GO:0003723">
    <property type="term" value="F:RNA binding"/>
    <property type="evidence" value="ECO:0007669"/>
    <property type="project" value="UniProtKB-KW"/>
</dbReference>
<dbReference type="PANTHER" id="PTHR11439">
    <property type="entry name" value="GAG-POL-RELATED RETROTRANSPOSON"/>
    <property type="match status" value="1"/>
</dbReference>
<dbReference type="PROSITE" id="PS50994">
    <property type="entry name" value="INTEGRASE"/>
    <property type="match status" value="1"/>
</dbReference>